<comment type="function">
    <text evidence="10">Catalyzes the reversible epimerization of D-ribulose 5-phosphate to D-xylulose 5-phosphate.</text>
</comment>
<comment type="cofactor">
    <cofactor evidence="2">
        <name>Mn(2+)</name>
        <dbReference type="ChEBI" id="CHEBI:29035"/>
    </cofactor>
</comment>
<comment type="catalytic activity">
    <reaction evidence="1 10 11">
        <text>D-ribulose 5-phosphate = D-xylulose 5-phosphate</text>
        <dbReference type="Rhea" id="RHEA:13677"/>
        <dbReference type="ChEBI" id="CHEBI:57737"/>
        <dbReference type="ChEBI" id="CHEBI:58121"/>
        <dbReference type="EC" id="5.1.3.1"/>
    </reaction>
</comment>
<feature type="binding site" evidence="10 13">
    <location>
        <position position="31"/>
    </location>
    <ligand>
        <name>a divalent metal cation</name>
        <dbReference type="ChEBI" id="CHEBI:60240"/>
    </ligand>
</feature>
<feature type="binding site" evidence="10 14">
    <location>
        <begin position="140"/>
        <end position="143"/>
    </location>
    <ligand>
        <name>substrate</name>
    </ligand>
</feature>
<feature type="binding site" evidence="10 13">
    <location>
        <position position="64"/>
    </location>
    <ligand>
        <name>a divalent metal cation</name>
        <dbReference type="ChEBI" id="CHEBI:60240"/>
    </ligand>
</feature>
<dbReference type="Gene3D" id="3.20.20.70">
    <property type="entry name" value="Aldolase class I"/>
    <property type="match status" value="1"/>
</dbReference>
<protein>
    <recommendedName>
        <fullName evidence="7 10">Ribulose-phosphate 3-epimerase</fullName>
        <ecNumber evidence="7 10">5.1.3.1</ecNumber>
    </recommendedName>
</protein>
<evidence type="ECO:0000256" key="1">
    <source>
        <dbReference type="ARBA" id="ARBA00001782"/>
    </source>
</evidence>
<evidence type="ECO:0000256" key="2">
    <source>
        <dbReference type="ARBA" id="ARBA00001936"/>
    </source>
</evidence>
<evidence type="ECO:0000256" key="3">
    <source>
        <dbReference type="ARBA" id="ARBA00001941"/>
    </source>
</evidence>
<evidence type="ECO:0000256" key="13">
    <source>
        <dbReference type="PIRSR" id="PIRSR001461-2"/>
    </source>
</evidence>
<keyword evidence="16" id="KW-1185">Reference proteome</keyword>
<comment type="pathway">
    <text evidence="10">Carbohydrate degradation.</text>
</comment>
<dbReference type="CDD" id="cd00429">
    <property type="entry name" value="RPE"/>
    <property type="match status" value="1"/>
</dbReference>
<gene>
    <name evidence="10" type="primary">rpe</name>
    <name evidence="15" type="ORF">ELX58_05645</name>
</gene>
<dbReference type="InterPro" id="IPR026019">
    <property type="entry name" value="Ribul_P_3_epim"/>
</dbReference>
<dbReference type="GO" id="GO:0006098">
    <property type="term" value="P:pentose-phosphate shunt"/>
    <property type="evidence" value="ECO:0007669"/>
    <property type="project" value="UniProtKB-UniRule"/>
</dbReference>
<comment type="cofactor">
    <cofactor evidence="5">
        <name>Fe(2+)</name>
        <dbReference type="ChEBI" id="CHEBI:29033"/>
    </cofactor>
</comment>
<dbReference type="NCBIfam" id="NF004076">
    <property type="entry name" value="PRK05581.1-4"/>
    <property type="match status" value="1"/>
</dbReference>
<dbReference type="PANTHER" id="PTHR11749">
    <property type="entry name" value="RIBULOSE-5-PHOSPHATE-3-EPIMERASE"/>
    <property type="match status" value="1"/>
</dbReference>
<evidence type="ECO:0000256" key="4">
    <source>
        <dbReference type="ARBA" id="ARBA00001947"/>
    </source>
</evidence>
<dbReference type="EC" id="5.1.3.1" evidence="7 10"/>
<comment type="similarity">
    <text evidence="6 10 11">Belongs to the ribulose-phosphate 3-epimerase family.</text>
</comment>
<dbReference type="HAMAP" id="MF_02227">
    <property type="entry name" value="RPE"/>
    <property type="match status" value="1"/>
</dbReference>
<feature type="binding site" evidence="10 13">
    <location>
        <position position="33"/>
    </location>
    <ligand>
        <name>a divalent metal cation</name>
        <dbReference type="ChEBI" id="CHEBI:60240"/>
    </ligand>
</feature>
<dbReference type="GO" id="GO:0019323">
    <property type="term" value="P:pentose catabolic process"/>
    <property type="evidence" value="ECO:0007669"/>
    <property type="project" value="UniProtKB-UniRule"/>
</dbReference>
<dbReference type="PROSITE" id="PS01086">
    <property type="entry name" value="RIBUL_P_3_EPIMER_2"/>
    <property type="match status" value="1"/>
</dbReference>
<feature type="binding site" evidence="10 14">
    <location>
        <position position="7"/>
    </location>
    <ligand>
        <name>substrate</name>
    </ligand>
</feature>
<dbReference type="InterPro" id="IPR011060">
    <property type="entry name" value="RibuloseP-bd_barrel"/>
</dbReference>
<evidence type="ECO:0000256" key="10">
    <source>
        <dbReference type="HAMAP-Rule" id="MF_02227"/>
    </source>
</evidence>
<dbReference type="KEGG" id="lji:ELX58_05645"/>
<dbReference type="GO" id="GO:0046872">
    <property type="term" value="F:metal ion binding"/>
    <property type="evidence" value="ECO:0007669"/>
    <property type="project" value="UniProtKB-UniRule"/>
</dbReference>
<evidence type="ECO:0000256" key="5">
    <source>
        <dbReference type="ARBA" id="ARBA00001954"/>
    </source>
</evidence>
<keyword evidence="8 10" id="KW-0479">Metal-binding</keyword>
<keyword evidence="9 10" id="KW-0413">Isomerase</keyword>
<dbReference type="Pfam" id="PF00834">
    <property type="entry name" value="Ribul_P_3_epim"/>
    <property type="match status" value="1"/>
</dbReference>
<dbReference type="GO" id="GO:0004750">
    <property type="term" value="F:D-ribulose-phosphate 3-epimerase activity"/>
    <property type="evidence" value="ECO:0007669"/>
    <property type="project" value="UniProtKB-UniRule"/>
</dbReference>
<dbReference type="SUPFAM" id="SSF51366">
    <property type="entry name" value="Ribulose-phoshate binding barrel"/>
    <property type="match status" value="1"/>
</dbReference>
<evidence type="ECO:0000256" key="8">
    <source>
        <dbReference type="ARBA" id="ARBA00022723"/>
    </source>
</evidence>
<evidence type="ECO:0000256" key="6">
    <source>
        <dbReference type="ARBA" id="ARBA00009541"/>
    </source>
</evidence>
<evidence type="ECO:0000256" key="11">
    <source>
        <dbReference type="PIRNR" id="PIRNR001461"/>
    </source>
</evidence>
<keyword evidence="10 11" id="KW-0119">Carbohydrate metabolism</keyword>
<dbReference type="InterPro" id="IPR013785">
    <property type="entry name" value="Aldolase_TIM"/>
</dbReference>
<dbReference type="GO" id="GO:0005737">
    <property type="term" value="C:cytoplasm"/>
    <property type="evidence" value="ECO:0007669"/>
    <property type="project" value="UniProtKB-ARBA"/>
</dbReference>
<feature type="active site" description="Proton donor" evidence="10 12">
    <location>
        <position position="173"/>
    </location>
</feature>
<dbReference type="EMBL" id="CP034726">
    <property type="protein sequence ID" value="QBP18623.1"/>
    <property type="molecule type" value="Genomic_DNA"/>
</dbReference>
<feature type="active site" description="Proton acceptor" evidence="10 12">
    <location>
        <position position="33"/>
    </location>
</feature>
<keyword evidence="13" id="KW-0170">Cobalt</keyword>
<feature type="binding site" evidence="10 14">
    <location>
        <position position="64"/>
    </location>
    <ligand>
        <name>substrate</name>
    </ligand>
</feature>
<proteinExistence type="inferred from homology"/>
<comment type="cofactor">
    <cofactor evidence="3">
        <name>Co(2+)</name>
        <dbReference type="ChEBI" id="CHEBI:48828"/>
    </cofactor>
</comment>
<dbReference type="OrthoDB" id="1645589at2"/>
<reference evidence="16" key="1">
    <citation type="submission" date="2018-12" db="EMBL/GenBank/DDBJ databases">
        <title>A new species of lactobacillus.</title>
        <authorList>
            <person name="Jian Y."/>
            <person name="Xin L."/>
            <person name="Hong Z.J."/>
            <person name="Ming L.Z."/>
            <person name="Hong X.Z."/>
        </authorList>
    </citation>
    <scope>NUCLEOTIDE SEQUENCE [LARGE SCALE GENOMIC DNA]</scope>
    <source>
        <strain evidence="16">HSLZ-75</strain>
    </source>
</reference>
<evidence type="ECO:0000313" key="16">
    <source>
        <dbReference type="Proteomes" id="UP000294321"/>
    </source>
</evidence>
<keyword evidence="13" id="KW-0862">Zinc</keyword>
<dbReference type="FunFam" id="3.20.20.70:FF:000004">
    <property type="entry name" value="Ribulose-phosphate 3-epimerase"/>
    <property type="match status" value="1"/>
</dbReference>
<evidence type="ECO:0000256" key="14">
    <source>
        <dbReference type="PIRSR" id="PIRSR001461-3"/>
    </source>
</evidence>
<sequence length="216" mass="23568">MIKVAPSILSADYVNLEASIKKIEHSADAIHIDIMDGQFVPSIAYGPGWVKAIRPITNLKLDIHMMVENPERFVKPLADAGADIIDVHKEATPHIHRALQMIHKAGCKAGVVINPGTSVESIRPVLYLADQVLVMTVNPGFGGQKFIPEMVNKIQELSDLRKKYGYKYDIEIDGGVNNHTVKSAYKAGTDVAVAGSFVFDNPDPAAQVRSIKQATK</sequence>
<evidence type="ECO:0000313" key="15">
    <source>
        <dbReference type="EMBL" id="QBP18623.1"/>
    </source>
</evidence>
<comment type="cofactor">
    <cofactor evidence="10 13">
        <name>a divalent metal cation</name>
        <dbReference type="ChEBI" id="CHEBI:60240"/>
    </cofactor>
    <text evidence="10 13">Binds 1 divalent metal cation per subunit.</text>
</comment>
<comment type="cofactor">
    <cofactor evidence="4">
        <name>Zn(2+)</name>
        <dbReference type="ChEBI" id="CHEBI:29105"/>
    </cofactor>
</comment>
<dbReference type="NCBIfam" id="TIGR01163">
    <property type="entry name" value="rpe"/>
    <property type="match status" value="1"/>
</dbReference>
<evidence type="ECO:0000256" key="12">
    <source>
        <dbReference type="PIRSR" id="PIRSR001461-1"/>
    </source>
</evidence>
<dbReference type="PIRSF" id="PIRSF001461">
    <property type="entry name" value="RPE"/>
    <property type="match status" value="1"/>
</dbReference>
<name>A0A4P6ZLZ2_9LACO</name>
<evidence type="ECO:0000256" key="9">
    <source>
        <dbReference type="ARBA" id="ARBA00023235"/>
    </source>
</evidence>
<feature type="binding site" evidence="10 13">
    <location>
        <position position="173"/>
    </location>
    <ligand>
        <name>a divalent metal cation</name>
        <dbReference type="ChEBI" id="CHEBI:60240"/>
    </ligand>
</feature>
<keyword evidence="13" id="KW-0464">Manganese</keyword>
<dbReference type="Proteomes" id="UP000294321">
    <property type="component" value="Chromosome"/>
</dbReference>
<feature type="binding site" evidence="10">
    <location>
        <begin position="173"/>
        <end position="175"/>
    </location>
    <ligand>
        <name>substrate</name>
    </ligand>
</feature>
<feature type="binding site" evidence="10 14">
    <location>
        <begin position="195"/>
        <end position="196"/>
    </location>
    <ligand>
        <name>substrate</name>
    </ligand>
</feature>
<dbReference type="AlphaFoldDB" id="A0A4P6ZLZ2"/>
<accession>A0A4P6ZLZ2</accession>
<dbReference type="RefSeq" id="WP_133442181.1">
    <property type="nucleotide sequence ID" value="NZ_CP034726.1"/>
</dbReference>
<dbReference type="InterPro" id="IPR000056">
    <property type="entry name" value="Ribul_P_3_epim-like"/>
</dbReference>
<feature type="binding site" evidence="14">
    <location>
        <position position="175"/>
    </location>
    <ligand>
        <name>substrate</name>
    </ligand>
</feature>
<organism evidence="15 16">
    <name type="scientific">Acetilactobacillus jinshanensis</name>
    <dbReference type="NCBI Taxonomy" id="1720083"/>
    <lineage>
        <taxon>Bacteria</taxon>
        <taxon>Bacillati</taxon>
        <taxon>Bacillota</taxon>
        <taxon>Bacilli</taxon>
        <taxon>Lactobacillales</taxon>
        <taxon>Lactobacillaceae</taxon>
        <taxon>Acetilactobacillus</taxon>
    </lineage>
</organism>
<evidence type="ECO:0000256" key="7">
    <source>
        <dbReference type="ARBA" id="ARBA00013188"/>
    </source>
</evidence>